<reference evidence="9 10" key="1">
    <citation type="submission" date="2017-03" db="EMBL/GenBank/DDBJ databases">
        <authorList>
            <person name="Afonso C.L."/>
            <person name="Miller P.J."/>
            <person name="Scott M.A."/>
            <person name="Spackman E."/>
            <person name="Goraichik I."/>
            <person name="Dimitrov K.M."/>
            <person name="Suarez D.L."/>
            <person name="Swayne D.E."/>
        </authorList>
    </citation>
    <scope>NUCLEOTIDE SEQUENCE [LARGE SCALE GENOMIC DNA]</scope>
    <source>
        <strain evidence="9 10">CECT 7751</strain>
    </source>
</reference>
<dbReference type="Pfam" id="PF01568">
    <property type="entry name" value="Molydop_binding"/>
    <property type="match status" value="1"/>
</dbReference>
<dbReference type="Gene3D" id="3.40.228.10">
    <property type="entry name" value="Dimethylsulfoxide Reductase, domain 2"/>
    <property type="match status" value="1"/>
</dbReference>
<dbReference type="SUPFAM" id="SSF50692">
    <property type="entry name" value="ADC-like"/>
    <property type="match status" value="1"/>
</dbReference>
<dbReference type="GO" id="GO:0030288">
    <property type="term" value="C:outer membrane-bounded periplasmic space"/>
    <property type="evidence" value="ECO:0007669"/>
    <property type="project" value="TreeGrafter"/>
</dbReference>
<comment type="cofactor">
    <cofactor evidence="1">
        <name>Mo-bis(molybdopterin guanine dinucleotide)</name>
        <dbReference type="ChEBI" id="CHEBI:60539"/>
    </cofactor>
</comment>
<evidence type="ECO:0000256" key="4">
    <source>
        <dbReference type="ARBA" id="ARBA00022723"/>
    </source>
</evidence>
<dbReference type="OrthoDB" id="9759518at2"/>
<feature type="domain" description="Molybdopterin dinucleotide-binding" evidence="7">
    <location>
        <begin position="632"/>
        <end position="754"/>
    </location>
</feature>
<name>A0A1X7A799_9RHOB</name>
<dbReference type="PANTHER" id="PTHR43742:SF10">
    <property type="entry name" value="TRIMETHYLAMINE-N-OXIDE REDUCTASE 2"/>
    <property type="match status" value="1"/>
</dbReference>
<evidence type="ECO:0000313" key="9">
    <source>
        <dbReference type="EMBL" id="SLN70749.1"/>
    </source>
</evidence>
<evidence type="ECO:0000313" key="10">
    <source>
        <dbReference type="Proteomes" id="UP000193963"/>
    </source>
</evidence>
<dbReference type="GO" id="GO:0009061">
    <property type="term" value="P:anaerobic respiration"/>
    <property type="evidence" value="ECO:0007669"/>
    <property type="project" value="TreeGrafter"/>
</dbReference>
<keyword evidence="3" id="KW-0500">Molybdenum</keyword>
<organism evidence="9 10">
    <name type="scientific">Pseudooceanicola marinus</name>
    <dbReference type="NCBI Taxonomy" id="396013"/>
    <lineage>
        <taxon>Bacteria</taxon>
        <taxon>Pseudomonadati</taxon>
        <taxon>Pseudomonadota</taxon>
        <taxon>Alphaproteobacteria</taxon>
        <taxon>Rhodobacterales</taxon>
        <taxon>Paracoccaceae</taxon>
        <taxon>Pseudooceanicola</taxon>
    </lineage>
</organism>
<dbReference type="CDD" id="cd02793">
    <property type="entry name" value="MopB_CT_DMSOR-BSOR-TMAOR"/>
    <property type="match status" value="1"/>
</dbReference>
<dbReference type="InterPro" id="IPR009010">
    <property type="entry name" value="Asp_de-COase-like_dom_sf"/>
</dbReference>
<keyword evidence="4" id="KW-0479">Metal-binding</keyword>
<accession>A0A1X7A799</accession>
<protein>
    <submittedName>
        <fullName evidence="9">Dimethyl sulfoxide/trimethylamine N-oxide reductase</fullName>
        <ecNumber evidence="9">1.7.2.3</ecNumber>
    </submittedName>
</protein>
<evidence type="ECO:0000256" key="2">
    <source>
        <dbReference type="ARBA" id="ARBA00010312"/>
    </source>
</evidence>
<dbReference type="SUPFAM" id="SSF53706">
    <property type="entry name" value="Formate dehydrogenase/DMSO reductase, domains 1-3"/>
    <property type="match status" value="1"/>
</dbReference>
<comment type="similarity">
    <text evidence="2">Belongs to the prokaryotic molybdopterin-containing oxidoreductase family.</text>
</comment>
<evidence type="ECO:0000259" key="8">
    <source>
        <dbReference type="Pfam" id="PF18364"/>
    </source>
</evidence>
<dbReference type="Gene3D" id="3.40.50.740">
    <property type="match status" value="1"/>
</dbReference>
<dbReference type="Proteomes" id="UP000193963">
    <property type="component" value="Unassembled WGS sequence"/>
</dbReference>
<dbReference type="Pfam" id="PF18364">
    <property type="entry name" value="Molybdopterin_N"/>
    <property type="match status" value="1"/>
</dbReference>
<dbReference type="GO" id="GO:0030151">
    <property type="term" value="F:molybdenum ion binding"/>
    <property type="evidence" value="ECO:0007669"/>
    <property type="project" value="TreeGrafter"/>
</dbReference>
<dbReference type="PANTHER" id="PTHR43742">
    <property type="entry name" value="TRIMETHYLAMINE-N-OXIDE REDUCTASE"/>
    <property type="match status" value="1"/>
</dbReference>
<evidence type="ECO:0000259" key="7">
    <source>
        <dbReference type="Pfam" id="PF01568"/>
    </source>
</evidence>
<proteinExistence type="inferred from homology"/>
<sequence>MLKTPETPLVVAHWGSFRAEMENGRPRRLIPLAQDPDPSPLGDSMIEGLNAPSRIRKPAVRASFLAAREAGKIATQGAGRGREPFVELPWDEALDLAAQEIERVRQQHGNRAIYGGSYGWGSAGRFHHAQSQVHRFLNSIGGYTRSVQNYSYAAGDTIVPHVIGSKRGLVSHHTSWPRIAKTTETLVMFGGVPAKNAQICSGGLSRHILTENLERLRARGARMISISPIRDDTVVEGVEWLPLRPGTDTALLLAMGHVLLSEGLADRAFLQSHTTGAAQLEAHILGQDDGTPKTPDWAAGITGLPAERIADLAREMAATRSFVMMAWSLQRSDGGEQPYWAAIALAAMLGQIGLPGGGFGFGYASTNGIGNLRPAFSFPALPQLSNPVTDHIPVARIADALLEPGAPYPFNGAERHYPDLRLIYWAGGNPFHHHQDLNRLARAWQRPEAVIVNESWWNPLARHADIVFPATTALERNDIAYSSYDRFISPSHAVARPHAEARDDYAIFAGLAERLGAGEKFTEGRDAEGWLRHLYARGQRVAEAAGQALPEFDDFWTGPQIVLEPTEDSRNGDLMQAFRADPEGAPLTTPSGRIELYSRTIAGFDYDDCPPHPTFLPPQEWLGSEATAHFPLHLMSNQPATRLHSQYDMAGVSRASKVEGREVMRMHPDDAAARGLKTGDVARVFNDRGACLAAVETYDGLLPGVVQLPTGAWWDPDPAAPSDRLPLDRHGNPNVLCPDRRTSKLSQGPSAHSCLVEVEAFTDPLPPVEVFDQPRFTGRD</sequence>
<feature type="domain" description="Molybdopterin oxidoreductase N-terminal" evidence="8">
    <location>
        <begin position="12"/>
        <end position="46"/>
    </location>
</feature>
<dbReference type="EC" id="1.7.2.3" evidence="9"/>
<dbReference type="InterPro" id="IPR050612">
    <property type="entry name" value="Prok_Mopterin_Oxidored"/>
</dbReference>
<dbReference type="EMBL" id="FWFN01000009">
    <property type="protein sequence ID" value="SLN70749.1"/>
    <property type="molecule type" value="Genomic_DNA"/>
</dbReference>
<evidence type="ECO:0000256" key="5">
    <source>
        <dbReference type="ARBA" id="ARBA00023002"/>
    </source>
</evidence>
<dbReference type="GO" id="GO:0009055">
    <property type="term" value="F:electron transfer activity"/>
    <property type="evidence" value="ECO:0007669"/>
    <property type="project" value="TreeGrafter"/>
</dbReference>
<dbReference type="InterPro" id="IPR006656">
    <property type="entry name" value="Mopterin_OxRdtase"/>
</dbReference>
<gene>
    <name evidence="9" type="primary">dmsA</name>
    <name evidence="9" type="ORF">PSM7751_03764</name>
</gene>
<keyword evidence="10" id="KW-1185">Reference proteome</keyword>
<dbReference type="Pfam" id="PF00384">
    <property type="entry name" value="Molybdopterin"/>
    <property type="match status" value="1"/>
</dbReference>
<dbReference type="GO" id="GO:0043546">
    <property type="term" value="F:molybdopterin cofactor binding"/>
    <property type="evidence" value="ECO:0007669"/>
    <property type="project" value="InterPro"/>
</dbReference>
<dbReference type="Gene3D" id="3.90.55.10">
    <property type="entry name" value="Dimethylsulfoxide Reductase, domain 3"/>
    <property type="match status" value="1"/>
</dbReference>
<dbReference type="RefSeq" id="WP_085889788.1">
    <property type="nucleotide sequence ID" value="NZ_FWFN01000009.1"/>
</dbReference>
<dbReference type="GO" id="GO:0050626">
    <property type="term" value="F:trimethylamine-N-oxide reductase (cytochrome c) activity"/>
    <property type="evidence" value="ECO:0007669"/>
    <property type="project" value="UniProtKB-EC"/>
</dbReference>
<evidence type="ECO:0000256" key="3">
    <source>
        <dbReference type="ARBA" id="ARBA00022505"/>
    </source>
</evidence>
<evidence type="ECO:0000259" key="6">
    <source>
        <dbReference type="Pfam" id="PF00384"/>
    </source>
</evidence>
<dbReference type="InterPro" id="IPR041460">
    <property type="entry name" value="Molybdopterin_N"/>
</dbReference>
<dbReference type="InterPro" id="IPR006657">
    <property type="entry name" value="MoPterin_dinucl-bd_dom"/>
</dbReference>
<dbReference type="Gene3D" id="2.40.40.20">
    <property type="match status" value="1"/>
</dbReference>
<feature type="domain" description="Molybdopterin oxidoreductase" evidence="6">
    <location>
        <begin position="54"/>
        <end position="514"/>
    </location>
</feature>
<evidence type="ECO:0000256" key="1">
    <source>
        <dbReference type="ARBA" id="ARBA00001942"/>
    </source>
</evidence>
<keyword evidence="5 9" id="KW-0560">Oxidoreductase</keyword>
<dbReference type="AlphaFoldDB" id="A0A1X7A799"/>
<dbReference type="InterPro" id="IPR041954">
    <property type="entry name" value="CT_DMSOR/BSOR/TMAOR"/>
</dbReference>